<evidence type="ECO:0000313" key="2">
    <source>
        <dbReference type="Proteomes" id="UP000284250"/>
    </source>
</evidence>
<sequence>MRNAVLAVGPTAADVRAHLQR</sequence>
<dbReference type="EMBL" id="QYCN01000062">
    <property type="protein sequence ID" value="RIY05228.1"/>
    <property type="molecule type" value="Genomic_DNA"/>
</dbReference>
<reference evidence="1 2" key="2">
    <citation type="submission" date="2019-01" db="EMBL/GenBank/DDBJ databases">
        <title>Hymenobacter humicola sp. nov., isolated from soils in Antarctica.</title>
        <authorList>
            <person name="Sedlacek I."/>
            <person name="Holochova P."/>
            <person name="Kralova S."/>
            <person name="Pantucek R."/>
            <person name="Stankova E."/>
            <person name="Vrbovska V."/>
            <person name="Kristofova L."/>
            <person name="Svec P."/>
            <person name="Busse H.-J."/>
        </authorList>
    </citation>
    <scope>NUCLEOTIDE SEQUENCE [LARGE SCALE GENOMIC DNA]</scope>
    <source>
        <strain evidence="1 2">CCM 8852</strain>
    </source>
</reference>
<protein>
    <submittedName>
        <fullName evidence="1">DUF3606 domain-containing protein</fullName>
    </submittedName>
</protein>
<accession>A0A418QJA2</accession>
<gene>
    <name evidence="1" type="ORF">D0T11_20765</name>
</gene>
<proteinExistence type="predicted"/>
<reference evidence="1 2" key="1">
    <citation type="submission" date="2018-09" db="EMBL/GenBank/DDBJ databases">
        <authorList>
            <person name="Zeman M."/>
            <person name="Pardy F."/>
        </authorList>
    </citation>
    <scope>NUCLEOTIDE SEQUENCE [LARGE SCALE GENOMIC DNA]</scope>
    <source>
        <strain evidence="1 2">CCM 8852</strain>
    </source>
</reference>
<evidence type="ECO:0000313" key="1">
    <source>
        <dbReference type="EMBL" id="RIY05228.1"/>
    </source>
</evidence>
<dbReference type="Proteomes" id="UP000284250">
    <property type="component" value="Unassembled WGS sequence"/>
</dbReference>
<keyword evidence="2" id="KW-1185">Reference proteome</keyword>
<comment type="caution">
    <text evidence="1">The sequence shown here is derived from an EMBL/GenBank/DDBJ whole genome shotgun (WGS) entry which is preliminary data.</text>
</comment>
<dbReference type="AlphaFoldDB" id="A0A418QJA2"/>
<name>A0A418QJA2_9BACT</name>
<organism evidence="1 2">
    <name type="scientific">Hymenobacter rubripertinctus</name>
    <dbReference type="NCBI Taxonomy" id="2029981"/>
    <lineage>
        <taxon>Bacteria</taxon>
        <taxon>Pseudomonadati</taxon>
        <taxon>Bacteroidota</taxon>
        <taxon>Cytophagia</taxon>
        <taxon>Cytophagales</taxon>
        <taxon>Hymenobacteraceae</taxon>
        <taxon>Hymenobacter</taxon>
    </lineage>
</organism>